<organism evidence="2 3">
    <name type="scientific">Streptomyces blastmyceticus</name>
    <dbReference type="NCBI Taxonomy" id="68180"/>
    <lineage>
        <taxon>Bacteria</taxon>
        <taxon>Bacillati</taxon>
        <taxon>Actinomycetota</taxon>
        <taxon>Actinomycetes</taxon>
        <taxon>Kitasatosporales</taxon>
        <taxon>Streptomycetaceae</taxon>
        <taxon>Streptomyces</taxon>
    </lineage>
</organism>
<feature type="domain" description="HTH cro/C1-type" evidence="1">
    <location>
        <begin position="20"/>
        <end position="76"/>
    </location>
</feature>
<gene>
    <name evidence="2" type="ORF">GCM10010319_13280</name>
</gene>
<evidence type="ECO:0000313" key="2">
    <source>
        <dbReference type="EMBL" id="GAA0338654.1"/>
    </source>
</evidence>
<dbReference type="RefSeq" id="WP_344116918.1">
    <property type="nucleotide sequence ID" value="NZ_BAAABW010000008.1"/>
</dbReference>
<accession>A0ABP3G928</accession>
<keyword evidence="3" id="KW-1185">Reference proteome</keyword>
<protein>
    <submittedName>
        <fullName evidence="2">Helix-turn-helix transcriptional regulator</fullName>
    </submittedName>
</protein>
<dbReference type="InterPro" id="IPR001387">
    <property type="entry name" value="Cro/C1-type_HTH"/>
</dbReference>
<dbReference type="InterPro" id="IPR043917">
    <property type="entry name" value="DUF5753"/>
</dbReference>
<dbReference type="EMBL" id="BAAABW010000008">
    <property type="protein sequence ID" value="GAA0338654.1"/>
    <property type="molecule type" value="Genomic_DNA"/>
</dbReference>
<dbReference type="CDD" id="cd00093">
    <property type="entry name" value="HTH_XRE"/>
    <property type="match status" value="1"/>
</dbReference>
<comment type="caution">
    <text evidence="2">The sequence shown here is derived from an EMBL/GenBank/DDBJ whole genome shotgun (WGS) entry which is preliminary data.</text>
</comment>
<dbReference type="Proteomes" id="UP001500063">
    <property type="component" value="Unassembled WGS sequence"/>
</dbReference>
<dbReference type="SUPFAM" id="SSF47413">
    <property type="entry name" value="lambda repressor-like DNA-binding domains"/>
    <property type="match status" value="1"/>
</dbReference>
<dbReference type="Pfam" id="PF13560">
    <property type="entry name" value="HTH_31"/>
    <property type="match status" value="1"/>
</dbReference>
<reference evidence="3" key="1">
    <citation type="journal article" date="2019" name="Int. J. Syst. Evol. Microbiol.">
        <title>The Global Catalogue of Microorganisms (GCM) 10K type strain sequencing project: providing services to taxonomists for standard genome sequencing and annotation.</title>
        <authorList>
            <consortium name="The Broad Institute Genomics Platform"/>
            <consortium name="The Broad Institute Genome Sequencing Center for Infectious Disease"/>
            <person name="Wu L."/>
            <person name="Ma J."/>
        </authorList>
    </citation>
    <scope>NUCLEOTIDE SEQUENCE [LARGE SCALE GENOMIC DNA]</scope>
    <source>
        <strain evidence="3">JCM 4565</strain>
    </source>
</reference>
<name>A0ABP3G928_9ACTN</name>
<dbReference type="InterPro" id="IPR010982">
    <property type="entry name" value="Lambda_DNA-bd_dom_sf"/>
</dbReference>
<evidence type="ECO:0000259" key="1">
    <source>
        <dbReference type="PROSITE" id="PS50943"/>
    </source>
</evidence>
<dbReference type="Pfam" id="PF19054">
    <property type="entry name" value="DUF5753"/>
    <property type="match status" value="1"/>
</dbReference>
<dbReference type="Gene3D" id="1.10.260.40">
    <property type="entry name" value="lambda repressor-like DNA-binding domains"/>
    <property type="match status" value="1"/>
</dbReference>
<proteinExistence type="predicted"/>
<evidence type="ECO:0000313" key="3">
    <source>
        <dbReference type="Proteomes" id="UP001500063"/>
    </source>
</evidence>
<dbReference type="SMART" id="SM00530">
    <property type="entry name" value="HTH_XRE"/>
    <property type="match status" value="1"/>
</dbReference>
<sequence>MTASPSSSVQEARKSIAERLREIRLDAGLTGRELALRCGWHPAKSSRIENVKTLPSDADLRAWCLACGVEDQAADLIAASRTASSMYMEWRRLQRTGLRRLQESYVPLYERTKLFRVYCSHVVPGLLQTPAYATVLLSAITDFRRIPNDVEDAVSARVARSHVIREGDHRFAVLLEEGVLRHRIGDAETMAGQLGHLLAIMSLPRVSLGIIPFTAERRMWVIEPFTIFDDAQAGVELLSADVKLTAPNDTHLYTRAFSELQRLAVYGARARPLIAAAINALG</sequence>
<dbReference type="PROSITE" id="PS50943">
    <property type="entry name" value="HTH_CROC1"/>
    <property type="match status" value="1"/>
</dbReference>